<accession>A0A6J1N9Q8</accession>
<feature type="domain" description="C3H1-type" evidence="6">
    <location>
        <begin position="85"/>
        <end position="112"/>
    </location>
</feature>
<dbReference type="InterPro" id="IPR041367">
    <property type="entry name" value="Znf-CCCH_4"/>
</dbReference>
<dbReference type="InterPro" id="IPR036855">
    <property type="entry name" value="Znf_CCCH_sf"/>
</dbReference>
<evidence type="ECO:0000313" key="7">
    <source>
        <dbReference type="Proteomes" id="UP001652582"/>
    </source>
</evidence>
<dbReference type="InterPro" id="IPR000571">
    <property type="entry name" value="Znf_CCCH"/>
</dbReference>
<evidence type="ECO:0000256" key="1">
    <source>
        <dbReference type="ARBA" id="ARBA00022723"/>
    </source>
</evidence>
<protein>
    <submittedName>
        <fullName evidence="8">Uncharacterized protein LOC112048438</fullName>
    </submittedName>
</protein>
<evidence type="ECO:0000256" key="4">
    <source>
        <dbReference type="PROSITE-ProRule" id="PRU00723"/>
    </source>
</evidence>
<dbReference type="RefSeq" id="XP_023941733.2">
    <property type="nucleotide sequence ID" value="XM_024085965.2"/>
</dbReference>
<feature type="region of interest" description="Disordered" evidence="5">
    <location>
        <begin position="1"/>
        <end position="48"/>
    </location>
</feature>
<organism evidence="7 8">
    <name type="scientific">Bicyclus anynana</name>
    <name type="common">Squinting bush brown butterfly</name>
    <dbReference type="NCBI Taxonomy" id="110368"/>
    <lineage>
        <taxon>Eukaryota</taxon>
        <taxon>Metazoa</taxon>
        <taxon>Ecdysozoa</taxon>
        <taxon>Arthropoda</taxon>
        <taxon>Hexapoda</taxon>
        <taxon>Insecta</taxon>
        <taxon>Pterygota</taxon>
        <taxon>Neoptera</taxon>
        <taxon>Endopterygota</taxon>
        <taxon>Lepidoptera</taxon>
        <taxon>Glossata</taxon>
        <taxon>Ditrysia</taxon>
        <taxon>Papilionoidea</taxon>
        <taxon>Nymphalidae</taxon>
        <taxon>Satyrinae</taxon>
        <taxon>Satyrini</taxon>
        <taxon>Mycalesina</taxon>
        <taxon>Bicyclus</taxon>
    </lineage>
</organism>
<dbReference type="Proteomes" id="UP001652582">
    <property type="component" value="Chromosome 5"/>
</dbReference>
<reference evidence="8" key="1">
    <citation type="submission" date="2025-08" db="UniProtKB">
        <authorList>
            <consortium name="RefSeq"/>
        </authorList>
    </citation>
    <scope>IDENTIFICATION</scope>
</reference>
<dbReference type="GO" id="GO:0008270">
    <property type="term" value="F:zinc ion binding"/>
    <property type="evidence" value="ECO:0007669"/>
    <property type="project" value="UniProtKB-KW"/>
</dbReference>
<gene>
    <name evidence="8" type="primary">LOC112048438</name>
</gene>
<dbReference type="PANTHER" id="PTHR21099">
    <property type="entry name" value="RAD201"/>
    <property type="match status" value="1"/>
</dbReference>
<keyword evidence="3 4" id="KW-0862">Zinc</keyword>
<dbReference type="SUPFAM" id="SSF90229">
    <property type="entry name" value="CCCH zinc finger"/>
    <property type="match status" value="1"/>
</dbReference>
<keyword evidence="2 4" id="KW-0863">Zinc-finger</keyword>
<evidence type="ECO:0000259" key="6">
    <source>
        <dbReference type="PROSITE" id="PS50103"/>
    </source>
</evidence>
<evidence type="ECO:0000313" key="8">
    <source>
        <dbReference type="RefSeq" id="XP_023941733.2"/>
    </source>
</evidence>
<name>A0A6J1N9Q8_BICAN</name>
<dbReference type="KEGG" id="bany:112048438"/>
<evidence type="ECO:0000256" key="2">
    <source>
        <dbReference type="ARBA" id="ARBA00022771"/>
    </source>
</evidence>
<dbReference type="PANTHER" id="PTHR21099:SF2">
    <property type="entry name" value="SI:CH211-113E8.11"/>
    <property type="match status" value="1"/>
</dbReference>
<feature type="compositionally biased region" description="Basic and acidic residues" evidence="5">
    <location>
        <begin position="20"/>
        <end position="38"/>
    </location>
</feature>
<evidence type="ECO:0000256" key="5">
    <source>
        <dbReference type="SAM" id="MobiDB-lite"/>
    </source>
</evidence>
<feature type="zinc finger region" description="C3H1-type" evidence="4">
    <location>
        <begin position="85"/>
        <end position="112"/>
    </location>
</feature>
<proteinExistence type="predicted"/>
<dbReference type="PROSITE" id="PS50103">
    <property type="entry name" value="ZF_C3H1"/>
    <property type="match status" value="1"/>
</dbReference>
<dbReference type="OrthoDB" id="336321at2759"/>
<dbReference type="GeneID" id="112048438"/>
<dbReference type="Pfam" id="PF18044">
    <property type="entry name" value="zf-CCCH_4"/>
    <property type="match status" value="1"/>
</dbReference>
<evidence type="ECO:0000256" key="3">
    <source>
        <dbReference type="ARBA" id="ARBA00022833"/>
    </source>
</evidence>
<dbReference type="GO" id="GO:0005634">
    <property type="term" value="C:nucleus"/>
    <property type="evidence" value="ECO:0007669"/>
    <property type="project" value="TreeGrafter"/>
</dbReference>
<dbReference type="AlphaFoldDB" id="A0A6J1N9Q8"/>
<keyword evidence="1 4" id="KW-0479">Metal-binding</keyword>
<keyword evidence="7" id="KW-1185">Reference proteome</keyword>
<dbReference type="Gene3D" id="4.10.1000.10">
    <property type="entry name" value="Zinc finger, CCCH-type"/>
    <property type="match status" value="1"/>
</dbReference>
<sequence>MNALLDYGTSSSGTEDESGDEKPKSPKTDDQYDAEKPKLPKPAIGENSLHTSVFSNPFAEAELAKAAILEKHVKMVPGKDNAQMINGKKICWNYRKGRCRFGHNCKYAHDSDIQKTAEEMDVEKQKLKSIVCEGSGTMTSAPPPQLELEVSSHTHDDFWEGKAGHKKKRPGLSQGLVPGKKVIKMYKEQKLNDVRK</sequence>